<comment type="caution">
    <text evidence="1">The sequence shown here is derived from an EMBL/GenBank/DDBJ whole genome shotgun (WGS) entry which is preliminary data.</text>
</comment>
<gene>
    <name evidence="1" type="ORF">A2W60_00140</name>
</gene>
<reference evidence="1 2" key="1">
    <citation type="journal article" date="2016" name="Nat. Commun.">
        <title>Thousands of microbial genomes shed light on interconnected biogeochemical processes in an aquifer system.</title>
        <authorList>
            <person name="Anantharaman K."/>
            <person name="Brown C.T."/>
            <person name="Hug L.A."/>
            <person name="Sharon I."/>
            <person name="Castelle C.J."/>
            <person name="Probst A.J."/>
            <person name="Thomas B.C."/>
            <person name="Singh A."/>
            <person name="Wilkins M.J."/>
            <person name="Karaoz U."/>
            <person name="Brodie E.L."/>
            <person name="Williams K.H."/>
            <person name="Hubbard S.S."/>
            <person name="Banfield J.F."/>
        </authorList>
    </citation>
    <scope>NUCLEOTIDE SEQUENCE [LARGE SCALE GENOMIC DNA]</scope>
</reference>
<evidence type="ECO:0000313" key="1">
    <source>
        <dbReference type="EMBL" id="OGD30563.1"/>
    </source>
</evidence>
<dbReference type="AlphaFoldDB" id="A0A1F5BJ09"/>
<proteinExistence type="predicted"/>
<name>A0A1F5BJ09_9BACT</name>
<protein>
    <submittedName>
        <fullName evidence="1">Uncharacterized protein</fullName>
    </submittedName>
</protein>
<sequence length="88" mass="9722">MAAEESTNLGNCPHCTNIIFKDAVFNSEGRFSMRCPHCSKTLKVIIKRKIEIIILPATQEIKKKGPGVVAVILFLNLPILQGFIDILA</sequence>
<dbReference type="EMBL" id="MEYN01000022">
    <property type="protein sequence ID" value="OGD30563.1"/>
    <property type="molecule type" value="Genomic_DNA"/>
</dbReference>
<organism evidence="1 2">
    <name type="scientific">Candidatus Azambacteria bacterium RIFCSPHIGHO2_02_46_12</name>
    <dbReference type="NCBI Taxonomy" id="1797295"/>
    <lineage>
        <taxon>Bacteria</taxon>
        <taxon>Candidatus Azamiibacteriota</taxon>
    </lineage>
</organism>
<dbReference type="Proteomes" id="UP000179184">
    <property type="component" value="Unassembled WGS sequence"/>
</dbReference>
<accession>A0A1F5BJ09</accession>
<evidence type="ECO:0000313" key="2">
    <source>
        <dbReference type="Proteomes" id="UP000179184"/>
    </source>
</evidence>